<reference evidence="2" key="1">
    <citation type="journal article" date="2019" name="Int. J. Syst. Evol. Microbiol.">
        <title>The Global Catalogue of Microorganisms (GCM) 10K type strain sequencing project: providing services to taxonomists for standard genome sequencing and annotation.</title>
        <authorList>
            <consortium name="The Broad Institute Genomics Platform"/>
            <consortium name="The Broad Institute Genome Sequencing Center for Infectious Disease"/>
            <person name="Wu L."/>
            <person name="Ma J."/>
        </authorList>
    </citation>
    <scope>NUCLEOTIDE SEQUENCE [LARGE SCALE GENOMIC DNA]</scope>
    <source>
        <strain evidence="2">NBRC 107710</strain>
    </source>
</reference>
<evidence type="ECO:0000313" key="1">
    <source>
        <dbReference type="EMBL" id="GLS46933.1"/>
    </source>
</evidence>
<protein>
    <submittedName>
        <fullName evidence="1">Uncharacterized protein</fullName>
    </submittedName>
</protein>
<name>A0ABQ6D999_9HYPH</name>
<keyword evidence="2" id="KW-1185">Reference proteome</keyword>
<evidence type="ECO:0000313" key="2">
    <source>
        <dbReference type="Proteomes" id="UP001156881"/>
    </source>
</evidence>
<dbReference type="EMBL" id="BSPG01000063">
    <property type="protein sequence ID" value="GLS46933.1"/>
    <property type="molecule type" value="Genomic_DNA"/>
</dbReference>
<sequence>MHLWYCRTNRHTKENTMSYIKAEDVRSPRGAWALIQVLYDGGPSTDDEGAWSLCVGEWYGKRRLAARWNGQDEGGSAAGNPSARGYPTWFIVPPEFEEPLMAVVPADKLTLAKALLNQK</sequence>
<proteinExistence type="predicted"/>
<gene>
    <name evidence="1" type="ORF">GCM10007884_49330</name>
</gene>
<organism evidence="1 2">
    <name type="scientific">Methylobacterium brachythecii</name>
    <dbReference type="NCBI Taxonomy" id="1176177"/>
    <lineage>
        <taxon>Bacteria</taxon>
        <taxon>Pseudomonadati</taxon>
        <taxon>Pseudomonadota</taxon>
        <taxon>Alphaproteobacteria</taxon>
        <taxon>Hyphomicrobiales</taxon>
        <taxon>Methylobacteriaceae</taxon>
        <taxon>Methylobacterium</taxon>
    </lineage>
</organism>
<accession>A0ABQ6D999</accession>
<comment type="caution">
    <text evidence="1">The sequence shown here is derived from an EMBL/GenBank/DDBJ whole genome shotgun (WGS) entry which is preliminary data.</text>
</comment>
<dbReference type="Proteomes" id="UP001156881">
    <property type="component" value="Unassembled WGS sequence"/>
</dbReference>